<dbReference type="OrthoDB" id="10066279at2759"/>
<reference evidence="2 3" key="1">
    <citation type="submission" date="2013-11" db="EMBL/GenBank/DDBJ databases">
        <title>Draft genome of the bovine lungworm Dictyocaulus viviparus.</title>
        <authorList>
            <person name="Mitreva M."/>
        </authorList>
    </citation>
    <scope>NUCLEOTIDE SEQUENCE [LARGE SCALE GENOMIC DNA]</scope>
    <source>
        <strain evidence="2 3">HannoverDv2000</strain>
    </source>
</reference>
<accession>A0A0D8XM11</accession>
<protein>
    <submittedName>
        <fullName evidence="2">Uncharacterized protein</fullName>
    </submittedName>
</protein>
<organism evidence="2 3">
    <name type="scientific">Dictyocaulus viviparus</name>
    <name type="common">Bovine lungworm</name>
    <dbReference type="NCBI Taxonomy" id="29172"/>
    <lineage>
        <taxon>Eukaryota</taxon>
        <taxon>Metazoa</taxon>
        <taxon>Ecdysozoa</taxon>
        <taxon>Nematoda</taxon>
        <taxon>Chromadorea</taxon>
        <taxon>Rhabditida</taxon>
        <taxon>Rhabditina</taxon>
        <taxon>Rhabditomorpha</taxon>
        <taxon>Strongyloidea</taxon>
        <taxon>Metastrongylidae</taxon>
        <taxon>Dictyocaulus</taxon>
    </lineage>
</organism>
<evidence type="ECO:0000313" key="3">
    <source>
        <dbReference type="Proteomes" id="UP000053766"/>
    </source>
</evidence>
<evidence type="ECO:0000313" key="2">
    <source>
        <dbReference type="EMBL" id="KJH44824.1"/>
    </source>
</evidence>
<dbReference type="Proteomes" id="UP000053766">
    <property type="component" value="Unassembled WGS sequence"/>
</dbReference>
<proteinExistence type="predicted"/>
<dbReference type="AlphaFoldDB" id="A0A0D8XM11"/>
<keyword evidence="3" id="KW-1185">Reference proteome</keyword>
<feature type="region of interest" description="Disordered" evidence="1">
    <location>
        <begin position="127"/>
        <end position="155"/>
    </location>
</feature>
<gene>
    <name evidence="2" type="ORF">DICVIV_09143</name>
</gene>
<sequence>MSRTCATLFRKADGFMRHVMRCDSSRAGDVDSEPDKRTILISPTNVDITTKTSRIIPVRKPLANGLTPTPSMHSSTVLKQDYNLKETIVKMQTVPSTRMLEIGSENEVKNSPLLKRAQNRVTTQKSIPRKVQKMDTSETNDVSANTTSTSTTTSNIGLKDISSEIRPSRMRKTPKWLEDNAFVV</sequence>
<dbReference type="EMBL" id="KN716445">
    <property type="protein sequence ID" value="KJH44824.1"/>
    <property type="molecule type" value="Genomic_DNA"/>
</dbReference>
<name>A0A0D8XM11_DICVI</name>
<reference evidence="3" key="2">
    <citation type="journal article" date="2016" name="Sci. Rep.">
        <title>Dictyocaulus viviparus genome, variome and transcriptome elucidate lungworm biology and support future intervention.</title>
        <authorList>
            <person name="McNulty S.N."/>
            <person name="Strube C."/>
            <person name="Rosa B.A."/>
            <person name="Martin J.C."/>
            <person name="Tyagi R."/>
            <person name="Choi Y.J."/>
            <person name="Wang Q."/>
            <person name="Hallsworth Pepin K."/>
            <person name="Zhang X."/>
            <person name="Ozersky P."/>
            <person name="Wilson R.K."/>
            <person name="Sternberg P.W."/>
            <person name="Gasser R.B."/>
            <person name="Mitreva M."/>
        </authorList>
    </citation>
    <scope>NUCLEOTIDE SEQUENCE [LARGE SCALE GENOMIC DNA]</scope>
    <source>
        <strain evidence="3">HannoverDv2000</strain>
    </source>
</reference>
<evidence type="ECO:0000256" key="1">
    <source>
        <dbReference type="SAM" id="MobiDB-lite"/>
    </source>
</evidence>